<proteinExistence type="predicted"/>
<dbReference type="RefSeq" id="WP_078365557.1">
    <property type="nucleotide sequence ID" value="NZ_MTJN01000002.1"/>
</dbReference>
<evidence type="ECO:0000313" key="1">
    <source>
        <dbReference type="EMBL" id="OOV07711.1"/>
    </source>
</evidence>
<protein>
    <recommendedName>
        <fullName evidence="3">Transcriptional regulator</fullName>
    </recommendedName>
</protein>
<accession>A0A1T1AUE7</accession>
<sequence>MTPEEFSAALAALHWKQTDFCRKTGLNKSTPSNWMVLKTPIPPWVGAYLGAMLDLAALHRKYLETPKGGTASE</sequence>
<evidence type="ECO:0000313" key="2">
    <source>
        <dbReference type="Proteomes" id="UP000190750"/>
    </source>
</evidence>
<dbReference type="Proteomes" id="UP000190750">
    <property type="component" value="Unassembled WGS sequence"/>
</dbReference>
<dbReference type="EMBL" id="MTJN01000002">
    <property type="protein sequence ID" value="OOV07711.1"/>
    <property type="molecule type" value="Genomic_DNA"/>
</dbReference>
<evidence type="ECO:0008006" key="3">
    <source>
        <dbReference type="Google" id="ProtNLM"/>
    </source>
</evidence>
<reference evidence="1 2" key="1">
    <citation type="submission" date="2017-01" db="EMBL/GenBank/DDBJ databases">
        <title>Genome sequencing of Rhodoferax fermentans JCM 7819.</title>
        <authorList>
            <person name="Kim Y.J."/>
            <person name="Farh M.E.-A."/>
            <person name="Yang D.-C."/>
        </authorList>
    </citation>
    <scope>NUCLEOTIDE SEQUENCE [LARGE SCALE GENOMIC DNA]</scope>
    <source>
        <strain evidence="1 2">JCM 7819</strain>
    </source>
</reference>
<comment type="caution">
    <text evidence="1">The sequence shown here is derived from an EMBL/GenBank/DDBJ whole genome shotgun (WGS) entry which is preliminary data.</text>
</comment>
<keyword evidence="2" id="KW-1185">Reference proteome</keyword>
<dbReference type="OrthoDB" id="8909341at2"/>
<dbReference type="AlphaFoldDB" id="A0A1T1AUE7"/>
<organism evidence="1 2">
    <name type="scientific">Rhodoferax fermentans</name>
    <dbReference type="NCBI Taxonomy" id="28066"/>
    <lineage>
        <taxon>Bacteria</taxon>
        <taxon>Pseudomonadati</taxon>
        <taxon>Pseudomonadota</taxon>
        <taxon>Betaproteobacteria</taxon>
        <taxon>Burkholderiales</taxon>
        <taxon>Comamonadaceae</taxon>
        <taxon>Rhodoferax</taxon>
    </lineage>
</organism>
<gene>
    <name evidence="1" type="ORF">RF819_14150</name>
</gene>
<name>A0A1T1AUE7_RHOFE</name>